<dbReference type="InParanoid" id="A0A066W5S6"/>
<dbReference type="PANTHER" id="PTHR15710">
    <property type="entry name" value="E3 UBIQUITIN-PROTEIN LIGASE PRAJA"/>
    <property type="match status" value="1"/>
</dbReference>
<dbReference type="PANTHER" id="PTHR15710:SF74">
    <property type="entry name" value="RING-TYPE E3 UBIQUITIN TRANSFERASE-RELATED"/>
    <property type="match status" value="1"/>
</dbReference>
<comment type="caution">
    <text evidence="7">The sequence shown here is derived from an EMBL/GenBank/DDBJ whole genome shotgun (WGS) entry which is preliminary data.</text>
</comment>
<dbReference type="STRING" id="1037660.A0A066W5S6"/>
<keyword evidence="1" id="KW-0479">Metal-binding</keyword>
<feature type="domain" description="RING-type" evidence="6">
    <location>
        <begin position="69"/>
        <end position="134"/>
    </location>
</feature>
<dbReference type="InterPro" id="IPR001841">
    <property type="entry name" value="Znf_RING"/>
</dbReference>
<evidence type="ECO:0000256" key="3">
    <source>
        <dbReference type="ARBA" id="ARBA00022833"/>
    </source>
</evidence>
<organism evidence="7 8">
    <name type="scientific">Tilletiaria anomala (strain ATCC 24038 / CBS 436.72 / UBC 951)</name>
    <dbReference type="NCBI Taxonomy" id="1037660"/>
    <lineage>
        <taxon>Eukaryota</taxon>
        <taxon>Fungi</taxon>
        <taxon>Dikarya</taxon>
        <taxon>Basidiomycota</taxon>
        <taxon>Ustilaginomycotina</taxon>
        <taxon>Exobasidiomycetes</taxon>
        <taxon>Georgefischeriales</taxon>
        <taxon>Tilletiariaceae</taxon>
        <taxon>Tilletiaria</taxon>
    </lineage>
</organism>
<dbReference type="OMA" id="IDSRTEC"/>
<protein>
    <recommendedName>
        <fullName evidence="6">RING-type domain-containing protein</fullName>
    </recommendedName>
</protein>
<dbReference type="Gene3D" id="3.30.40.10">
    <property type="entry name" value="Zinc/RING finger domain, C3HC4 (zinc finger)"/>
    <property type="match status" value="1"/>
</dbReference>
<evidence type="ECO:0000256" key="5">
    <source>
        <dbReference type="SAM" id="MobiDB-lite"/>
    </source>
</evidence>
<proteinExistence type="predicted"/>
<keyword evidence="2 4" id="KW-0863">Zinc-finger</keyword>
<reference evidence="7 8" key="1">
    <citation type="submission" date="2014-05" db="EMBL/GenBank/DDBJ databases">
        <title>Draft genome sequence of a rare smut relative, Tilletiaria anomala UBC 951.</title>
        <authorList>
            <consortium name="DOE Joint Genome Institute"/>
            <person name="Toome M."/>
            <person name="Kuo A."/>
            <person name="Henrissat B."/>
            <person name="Lipzen A."/>
            <person name="Tritt A."/>
            <person name="Yoshinaga Y."/>
            <person name="Zane M."/>
            <person name="Barry K."/>
            <person name="Grigoriev I.V."/>
            <person name="Spatafora J.W."/>
            <person name="Aimea M.C."/>
        </authorList>
    </citation>
    <scope>NUCLEOTIDE SEQUENCE [LARGE SCALE GENOMIC DNA]</scope>
    <source>
        <strain evidence="7 8">UBC 951</strain>
    </source>
</reference>
<dbReference type="InterPro" id="IPR013083">
    <property type="entry name" value="Znf_RING/FYVE/PHD"/>
</dbReference>
<dbReference type="OrthoDB" id="8062037at2759"/>
<keyword evidence="8" id="KW-1185">Reference proteome</keyword>
<feature type="region of interest" description="Disordered" evidence="5">
    <location>
        <begin position="76"/>
        <end position="100"/>
    </location>
</feature>
<keyword evidence="3" id="KW-0862">Zinc</keyword>
<dbReference type="Proteomes" id="UP000027361">
    <property type="component" value="Unassembled WGS sequence"/>
</dbReference>
<evidence type="ECO:0000256" key="1">
    <source>
        <dbReference type="ARBA" id="ARBA00022723"/>
    </source>
</evidence>
<dbReference type="GO" id="GO:0008270">
    <property type="term" value="F:zinc ion binding"/>
    <property type="evidence" value="ECO:0007669"/>
    <property type="project" value="UniProtKB-KW"/>
</dbReference>
<evidence type="ECO:0000259" key="6">
    <source>
        <dbReference type="PROSITE" id="PS50089"/>
    </source>
</evidence>
<name>A0A066W5S6_TILAU</name>
<evidence type="ECO:0000313" key="8">
    <source>
        <dbReference type="Proteomes" id="UP000027361"/>
    </source>
</evidence>
<sequence>GGALRGNPGDYAWGEQGLDNIVTQLMEQAQAAGQSSTAPPPASEEAIAKLERFSRKNLARLAKAKNGDCPTCKEDFIPSASTAQGEDDPPERIVGDLDEGQQQDELIAMPCAHIFHEDCLVPWLKMHGTCPVCRVSL</sequence>
<dbReference type="PROSITE" id="PS50089">
    <property type="entry name" value="ZF_RING_2"/>
    <property type="match status" value="1"/>
</dbReference>
<dbReference type="AlphaFoldDB" id="A0A066W5S6"/>
<feature type="non-terminal residue" evidence="7">
    <location>
        <position position="137"/>
    </location>
</feature>
<dbReference type="SMART" id="SM00184">
    <property type="entry name" value="RING"/>
    <property type="match status" value="1"/>
</dbReference>
<evidence type="ECO:0000313" key="7">
    <source>
        <dbReference type="EMBL" id="KDN46145.1"/>
    </source>
</evidence>
<gene>
    <name evidence="7" type="ORF">K437DRAFT_212228</name>
</gene>
<evidence type="ECO:0000256" key="2">
    <source>
        <dbReference type="ARBA" id="ARBA00022771"/>
    </source>
</evidence>
<dbReference type="EMBL" id="JMSN01000037">
    <property type="protein sequence ID" value="KDN46145.1"/>
    <property type="molecule type" value="Genomic_DNA"/>
</dbReference>
<feature type="non-terminal residue" evidence="7">
    <location>
        <position position="1"/>
    </location>
</feature>
<accession>A0A066W5S6</accession>
<dbReference type="GeneID" id="25262095"/>
<dbReference type="HOGENOM" id="CLU_013137_21_0_1"/>
<dbReference type="SUPFAM" id="SSF57850">
    <property type="entry name" value="RING/U-box"/>
    <property type="match status" value="1"/>
</dbReference>
<dbReference type="RefSeq" id="XP_013243460.1">
    <property type="nucleotide sequence ID" value="XM_013388006.1"/>
</dbReference>
<evidence type="ECO:0000256" key="4">
    <source>
        <dbReference type="PROSITE-ProRule" id="PRU00175"/>
    </source>
</evidence>
<dbReference type="Pfam" id="PF13639">
    <property type="entry name" value="zf-RING_2"/>
    <property type="match status" value="1"/>
</dbReference>